<reference evidence="2" key="1">
    <citation type="submission" date="2016-10" db="EMBL/GenBank/DDBJ databases">
        <authorList>
            <person name="de Groot N.N."/>
        </authorList>
    </citation>
    <scope>NUCLEOTIDE SEQUENCE</scope>
</reference>
<evidence type="ECO:0000256" key="1">
    <source>
        <dbReference type="SAM" id="MobiDB-lite"/>
    </source>
</evidence>
<dbReference type="AlphaFoldDB" id="A0A1W1D024"/>
<protein>
    <submittedName>
        <fullName evidence="2">Uncharacterized protein</fullName>
    </submittedName>
</protein>
<gene>
    <name evidence="2" type="ORF">MNB_SV-13-558</name>
</gene>
<dbReference type="EMBL" id="FPHM01000246">
    <property type="protein sequence ID" value="SFV71424.1"/>
    <property type="molecule type" value="Genomic_DNA"/>
</dbReference>
<dbReference type="Gene3D" id="2.60.40.1120">
    <property type="entry name" value="Carboxypeptidase-like, regulatory domain"/>
    <property type="match status" value="1"/>
</dbReference>
<sequence>MHKHIKKILIFLVLLLFGYQIVGCRGSSKTTESNSQKICGVVVEDGNVNKKIQNAEVEIIENGVTLLTLDTDEKGSYCFESTDVSEDTFFIKVLKEDYANGFVEVNSTNLSKIDNILLTKLSEPIPVPKSGKTIELDNNISLVFPTDVVSEDITVQATPTQMYQSISMDENNTLFYYIDLVAKKVSNGEEIHNFNKAIELKIPIGVNENSSIDNFVFYSFNERKNIFEIEDVNKKIENGYLIIDLNHFSLHAVATSCSSKFYWSRTCSSSRTHSVHLKNGKKLTVTQGACTYVKVGKIICTNGGGGVGFASYNKGQLKTCCDGKKYCSFPECNPPEKCKKQTKECKCEPKEITWCPLTEDEPKCTEPCDDGSCPPDCPTD</sequence>
<accession>A0A1W1D024</accession>
<name>A0A1W1D024_9ZZZZ</name>
<organism evidence="2">
    <name type="scientific">hydrothermal vent metagenome</name>
    <dbReference type="NCBI Taxonomy" id="652676"/>
    <lineage>
        <taxon>unclassified sequences</taxon>
        <taxon>metagenomes</taxon>
        <taxon>ecological metagenomes</taxon>
    </lineage>
</organism>
<evidence type="ECO:0000313" key="2">
    <source>
        <dbReference type="EMBL" id="SFV71424.1"/>
    </source>
</evidence>
<feature type="region of interest" description="Disordered" evidence="1">
    <location>
        <begin position="359"/>
        <end position="380"/>
    </location>
</feature>
<proteinExistence type="predicted"/>